<dbReference type="GO" id="GO:0005576">
    <property type="term" value="C:extracellular region"/>
    <property type="evidence" value="ECO:0007669"/>
    <property type="project" value="UniProtKB-SubCell"/>
</dbReference>
<keyword evidence="4 5" id="KW-0975">Bacterial flagellum</keyword>
<dbReference type="Pfam" id="PF07195">
    <property type="entry name" value="FliD_C"/>
    <property type="match status" value="2"/>
</dbReference>
<keyword evidence="5" id="KW-0964">Secreted</keyword>
<comment type="subcellular location">
    <subcellularLocation>
        <location evidence="5">Secreted</location>
    </subcellularLocation>
    <subcellularLocation>
        <location evidence="5">Bacterial flagellum</location>
    </subcellularLocation>
</comment>
<protein>
    <recommendedName>
        <fullName evidence="5">Flagellar hook-associated protein 2</fullName>
        <shortName evidence="5">HAP2</shortName>
    </recommendedName>
    <alternativeName>
        <fullName evidence="5">Flagellar cap protein</fullName>
    </alternativeName>
</protein>
<dbReference type="RefSeq" id="WP_173271328.1">
    <property type="nucleotide sequence ID" value="NZ_AP021889.1"/>
</dbReference>
<feature type="domain" description="Flagellar hook-associated protein 2 N-terminal" evidence="6">
    <location>
        <begin position="16"/>
        <end position="113"/>
    </location>
</feature>
<reference evidence="9" key="1">
    <citation type="submission" date="2019-11" db="EMBL/GenBank/DDBJ databases">
        <title>Isolation and characterization of two novel species in the genus Thiomicrorhabdus.</title>
        <authorList>
            <person name="Mochizuki J."/>
            <person name="Kojima H."/>
            <person name="Fukui M."/>
        </authorList>
    </citation>
    <scope>NUCLEOTIDE SEQUENCE [LARGE SCALE GENOMIC DNA]</scope>
    <source>
        <strain evidence="9">aks77</strain>
    </source>
</reference>
<dbReference type="KEGG" id="tse:THMIRHAS_09040"/>
<dbReference type="Proteomes" id="UP000501726">
    <property type="component" value="Chromosome"/>
</dbReference>
<dbReference type="GO" id="GO:0071973">
    <property type="term" value="P:bacterial-type flagellum-dependent cell motility"/>
    <property type="evidence" value="ECO:0007669"/>
    <property type="project" value="TreeGrafter"/>
</dbReference>
<name>A0A6F8PTS6_9GAMM</name>
<comment type="function">
    <text evidence="5">Required for morphogenesis and for the elongation of the flagellar filament by facilitating polymerization of the flagellin monomers at the tip of growing filament. Forms a capping structure, which prevents flagellin subunits (transported through the central channel of the flagellum) from leaking out without polymerization at the distal end.</text>
</comment>
<dbReference type="PANTHER" id="PTHR30288:SF0">
    <property type="entry name" value="FLAGELLAR HOOK-ASSOCIATED PROTEIN 2"/>
    <property type="match status" value="1"/>
</dbReference>
<keyword evidence="9" id="KW-1185">Reference proteome</keyword>
<dbReference type="PANTHER" id="PTHR30288">
    <property type="entry name" value="FLAGELLAR CAP/ASSEMBLY PROTEIN FLID"/>
    <property type="match status" value="1"/>
</dbReference>
<feature type="domain" description="Flagellar hook-associated protein 2 C-terminal" evidence="7">
    <location>
        <begin position="684"/>
        <end position="756"/>
    </location>
</feature>
<evidence type="ECO:0000256" key="5">
    <source>
        <dbReference type="RuleBase" id="RU362066"/>
    </source>
</evidence>
<dbReference type="InterPro" id="IPR040026">
    <property type="entry name" value="FliD"/>
</dbReference>
<dbReference type="GO" id="GO:0009421">
    <property type="term" value="C:bacterial-type flagellum filament cap"/>
    <property type="evidence" value="ECO:0007669"/>
    <property type="project" value="InterPro"/>
</dbReference>
<evidence type="ECO:0000313" key="9">
    <source>
        <dbReference type="Proteomes" id="UP000501726"/>
    </source>
</evidence>
<feature type="domain" description="Flagellar hook-associated protein 2 C-terminal" evidence="7">
    <location>
        <begin position="213"/>
        <end position="380"/>
    </location>
</feature>
<sequence>MVNEVGSTLLNSLTNSTFDIGNMSKVLAEAEVAGPKAILERNREKTNTELNALTYLQTNINAFKTYLQDLSNPETFTNATVSSSNENVFSASLTGTAVNGSYQIETRQIAQAHSQVANKVYASAGDSLSMGSLQISVGGKSYDPITVDASNNTLEGLQRTINNGDYGVNASIINTGNGYQLMFTSKNTGAASEMSISGIADFDNQGFTTTSTAQDAMIAVNGLAITSASNTFEEVIPGLSLNVKSAQPGTVNTLEVTQDKAGVIEKVEAFVDVFNQLDTILDELGSYEKLTDEQKESDQFAFWGDLAGSSVLKQVRRDLESSFSGAINEINSDYNSLAVIGLSINRDGEMQLDREKLDSIADLGLDKLQGLFAKGGSSDDPLVNVLAGNDKTQTGEYSLNITQLAERATVPGGAVVDTTDQQVAGARVLNPEAALTVTSGASFTLNGNPTPITFSAQTYATREDLLAGMQADIDAQAGAGLYALNYDSAQARFELTAANGVGAVELTNVTNLGNQGFTQTQYTGENLLTIGAGSMDYSIDQTSGSLSIAAGRYTLSEMADSIRLGINNNPDLQAAGAAISVNTDGGVLNISSARYGGNSKVELSNFSGLTNIGFADGAPALSDLGQSVDGTLTTATGTLNIGAYASLDDGRKVKISDFAFIGSDPAEVRGLEFEVLGGTTPRTSNLNFAQGFASRMEEAINNLFEDDQGLITQRLESLNNKNSDFDSKQEKIDARYDKLLMKYQLQFSALQSLLSSSEQTRNMLSATFNSNNNN</sequence>
<comment type="similarity">
    <text evidence="1 5">Belongs to the FliD family.</text>
</comment>
<dbReference type="InterPro" id="IPR010809">
    <property type="entry name" value="FliD_C"/>
</dbReference>
<comment type="subunit">
    <text evidence="2 5">Homopentamer.</text>
</comment>
<dbReference type="Pfam" id="PF02465">
    <property type="entry name" value="FliD_N"/>
    <property type="match status" value="1"/>
</dbReference>
<dbReference type="GO" id="GO:0009424">
    <property type="term" value="C:bacterial-type flagellum hook"/>
    <property type="evidence" value="ECO:0007669"/>
    <property type="project" value="UniProtKB-UniRule"/>
</dbReference>
<proteinExistence type="inferred from homology"/>
<evidence type="ECO:0000313" key="8">
    <source>
        <dbReference type="EMBL" id="BBP45531.1"/>
    </source>
</evidence>
<evidence type="ECO:0000259" key="7">
    <source>
        <dbReference type="Pfam" id="PF07195"/>
    </source>
</evidence>
<keyword evidence="3" id="KW-0175">Coiled coil</keyword>
<evidence type="ECO:0000256" key="2">
    <source>
        <dbReference type="ARBA" id="ARBA00011255"/>
    </source>
</evidence>
<evidence type="ECO:0000259" key="6">
    <source>
        <dbReference type="Pfam" id="PF02465"/>
    </source>
</evidence>
<dbReference type="EMBL" id="AP021889">
    <property type="protein sequence ID" value="BBP45531.1"/>
    <property type="molecule type" value="Genomic_DNA"/>
</dbReference>
<evidence type="ECO:0000256" key="4">
    <source>
        <dbReference type="ARBA" id="ARBA00023143"/>
    </source>
</evidence>
<gene>
    <name evidence="8" type="ORF">THMIRHAS_09040</name>
</gene>
<organism evidence="8 9">
    <name type="scientific">Thiosulfatimonas sediminis</name>
    <dbReference type="NCBI Taxonomy" id="2675054"/>
    <lineage>
        <taxon>Bacteria</taxon>
        <taxon>Pseudomonadati</taxon>
        <taxon>Pseudomonadota</taxon>
        <taxon>Gammaproteobacteria</taxon>
        <taxon>Thiotrichales</taxon>
        <taxon>Piscirickettsiaceae</taxon>
        <taxon>Thiosulfatimonas</taxon>
    </lineage>
</organism>
<evidence type="ECO:0000256" key="1">
    <source>
        <dbReference type="ARBA" id="ARBA00009764"/>
    </source>
</evidence>
<dbReference type="InterPro" id="IPR003481">
    <property type="entry name" value="FliD_N"/>
</dbReference>
<dbReference type="GO" id="GO:0007155">
    <property type="term" value="P:cell adhesion"/>
    <property type="evidence" value="ECO:0007669"/>
    <property type="project" value="InterPro"/>
</dbReference>
<evidence type="ECO:0000256" key="3">
    <source>
        <dbReference type="ARBA" id="ARBA00023054"/>
    </source>
</evidence>
<accession>A0A6F8PTS6</accession>
<dbReference type="AlphaFoldDB" id="A0A6F8PTS6"/>